<evidence type="ECO:0000313" key="2">
    <source>
        <dbReference type="EMBL" id="GIY45615.1"/>
    </source>
</evidence>
<feature type="region of interest" description="Disordered" evidence="1">
    <location>
        <begin position="67"/>
        <end position="99"/>
    </location>
</feature>
<comment type="caution">
    <text evidence="2">The sequence shown here is derived from an EMBL/GenBank/DDBJ whole genome shotgun (WGS) entry which is preliminary data.</text>
</comment>
<reference evidence="2 3" key="1">
    <citation type="submission" date="2021-06" db="EMBL/GenBank/DDBJ databases">
        <title>Caerostris darwini draft genome.</title>
        <authorList>
            <person name="Kono N."/>
            <person name="Arakawa K."/>
        </authorList>
    </citation>
    <scope>NUCLEOTIDE SEQUENCE [LARGE SCALE GENOMIC DNA]</scope>
</reference>
<proteinExistence type="predicted"/>
<dbReference type="AlphaFoldDB" id="A0AAV4TH37"/>
<sequence>MLSYKIYHEGYCTAVNIQLQTMMANICSMLFVTRNPPRGHPQAIALPLRHMHQRIYLDYFRPAPSSSANDLLQEAQGGGERQRRGGNICPRELPGKSRR</sequence>
<accession>A0AAV4TH37</accession>
<protein>
    <submittedName>
        <fullName evidence="2">Uncharacterized protein</fullName>
    </submittedName>
</protein>
<organism evidence="2 3">
    <name type="scientific">Caerostris darwini</name>
    <dbReference type="NCBI Taxonomy" id="1538125"/>
    <lineage>
        <taxon>Eukaryota</taxon>
        <taxon>Metazoa</taxon>
        <taxon>Ecdysozoa</taxon>
        <taxon>Arthropoda</taxon>
        <taxon>Chelicerata</taxon>
        <taxon>Arachnida</taxon>
        <taxon>Araneae</taxon>
        <taxon>Araneomorphae</taxon>
        <taxon>Entelegynae</taxon>
        <taxon>Araneoidea</taxon>
        <taxon>Araneidae</taxon>
        <taxon>Caerostris</taxon>
    </lineage>
</organism>
<evidence type="ECO:0000313" key="3">
    <source>
        <dbReference type="Proteomes" id="UP001054837"/>
    </source>
</evidence>
<dbReference type="Proteomes" id="UP001054837">
    <property type="component" value="Unassembled WGS sequence"/>
</dbReference>
<gene>
    <name evidence="2" type="ORF">CDAR_415061</name>
</gene>
<evidence type="ECO:0000256" key="1">
    <source>
        <dbReference type="SAM" id="MobiDB-lite"/>
    </source>
</evidence>
<name>A0AAV4TH37_9ARAC</name>
<keyword evidence="3" id="KW-1185">Reference proteome</keyword>
<dbReference type="EMBL" id="BPLQ01009652">
    <property type="protein sequence ID" value="GIY45615.1"/>
    <property type="molecule type" value="Genomic_DNA"/>
</dbReference>